<comment type="caution">
    <text evidence="3">The sequence shown here is derived from an EMBL/GenBank/DDBJ whole genome shotgun (WGS) entry which is preliminary data.</text>
</comment>
<dbReference type="InterPro" id="IPR050469">
    <property type="entry name" value="Diguanylate_Cyclase"/>
</dbReference>
<sequence length="370" mass="42641">MVEFYNYFMLMLIVASLATSTLISLRFINISEFKNGYVDLIKVLMSGSMVYTTMSVSYNFVGNIAHEYLLAILTYFLISKRQAFFLTLITPLFALLFIFFIDDSLSLRVIIMCFAFGLFVFLLMSVTTYLIPNQLLAIIVCEILAVTTKLWFASDIPLMAVQSGSELFELIQSLYRVGVGIAVLIIVRQLYLQVVKLQYQNKKLYQNSYHDNLTGLFNYRKLEKDLSWYSQDNDNLGIAIFDLDYFKQINDEFGHLNGNQLLQHFSEFLSEYLQYKNGNEPLNLYRYGGEEFVWIFDASHIGDLALFFESLQRQLKTMPWDEIDGRTISFSGGVGLLRHHHDLSSVLRSADELLYQAKANGRAQTTIETK</sequence>
<dbReference type="PANTHER" id="PTHR45138:SF9">
    <property type="entry name" value="DIGUANYLATE CYCLASE DGCM-RELATED"/>
    <property type="match status" value="1"/>
</dbReference>
<gene>
    <name evidence="3" type="ORF">C5L23_000939</name>
</gene>
<keyword evidence="4" id="KW-1185">Reference proteome</keyword>
<dbReference type="EMBL" id="PUFI01000005">
    <property type="protein sequence ID" value="TDG69477.1"/>
    <property type="molecule type" value="Genomic_DNA"/>
</dbReference>
<organism evidence="3 4">
    <name type="scientific">Leuconostoc fallax</name>
    <dbReference type="NCBI Taxonomy" id="1251"/>
    <lineage>
        <taxon>Bacteria</taxon>
        <taxon>Bacillati</taxon>
        <taxon>Bacillota</taxon>
        <taxon>Bacilli</taxon>
        <taxon>Lactobacillales</taxon>
        <taxon>Lactobacillaceae</taxon>
        <taxon>Leuconostoc</taxon>
    </lineage>
</organism>
<dbReference type="InterPro" id="IPR000160">
    <property type="entry name" value="GGDEF_dom"/>
</dbReference>
<keyword evidence="1" id="KW-0812">Transmembrane</keyword>
<accession>A0A4R5NB76</accession>
<feature type="transmembrane region" description="Helical" evidence="1">
    <location>
        <begin position="173"/>
        <end position="192"/>
    </location>
</feature>
<keyword evidence="1" id="KW-0472">Membrane</keyword>
<dbReference type="GO" id="GO:0052621">
    <property type="term" value="F:diguanylate cyclase activity"/>
    <property type="evidence" value="ECO:0007669"/>
    <property type="project" value="TreeGrafter"/>
</dbReference>
<dbReference type="CDD" id="cd01949">
    <property type="entry name" value="GGDEF"/>
    <property type="match status" value="1"/>
</dbReference>
<feature type="transmembrane region" description="Helical" evidence="1">
    <location>
        <begin position="6"/>
        <end position="25"/>
    </location>
</feature>
<protein>
    <recommendedName>
        <fullName evidence="2">GGDEF domain-containing protein</fullName>
    </recommendedName>
</protein>
<dbReference type="PANTHER" id="PTHR45138">
    <property type="entry name" value="REGULATORY COMPONENTS OF SENSORY TRANSDUCTION SYSTEM"/>
    <property type="match status" value="1"/>
</dbReference>
<evidence type="ECO:0000259" key="2">
    <source>
        <dbReference type="PROSITE" id="PS50887"/>
    </source>
</evidence>
<feature type="transmembrane region" description="Helical" evidence="1">
    <location>
        <begin position="60"/>
        <end position="78"/>
    </location>
</feature>
<evidence type="ECO:0000313" key="3">
    <source>
        <dbReference type="EMBL" id="TDG69477.1"/>
    </source>
</evidence>
<dbReference type="STRING" id="907931.GCA_000165675_01458"/>
<dbReference type="Gene3D" id="3.30.70.270">
    <property type="match status" value="1"/>
</dbReference>
<dbReference type="RefSeq" id="WP_133264170.1">
    <property type="nucleotide sequence ID" value="NZ_JAGYGP010000001.1"/>
</dbReference>
<evidence type="ECO:0000256" key="1">
    <source>
        <dbReference type="SAM" id="Phobius"/>
    </source>
</evidence>
<dbReference type="Proteomes" id="UP000295681">
    <property type="component" value="Unassembled WGS sequence"/>
</dbReference>
<feature type="transmembrane region" description="Helical" evidence="1">
    <location>
        <begin position="83"/>
        <end position="101"/>
    </location>
</feature>
<feature type="transmembrane region" description="Helical" evidence="1">
    <location>
        <begin position="135"/>
        <end position="153"/>
    </location>
</feature>
<dbReference type="InterPro" id="IPR029787">
    <property type="entry name" value="Nucleotide_cyclase"/>
</dbReference>
<feature type="domain" description="GGDEF" evidence="2">
    <location>
        <begin position="234"/>
        <end position="370"/>
    </location>
</feature>
<dbReference type="Pfam" id="PF00990">
    <property type="entry name" value="GGDEF"/>
    <property type="match status" value="1"/>
</dbReference>
<dbReference type="AlphaFoldDB" id="A0A4R5NB76"/>
<dbReference type="SMART" id="SM00267">
    <property type="entry name" value="GGDEF"/>
    <property type="match status" value="1"/>
</dbReference>
<dbReference type="SUPFAM" id="SSF55073">
    <property type="entry name" value="Nucleotide cyclase"/>
    <property type="match status" value="1"/>
</dbReference>
<dbReference type="PROSITE" id="PS50887">
    <property type="entry name" value="GGDEF"/>
    <property type="match status" value="1"/>
</dbReference>
<name>A0A4R5NB76_9LACO</name>
<keyword evidence="1" id="KW-1133">Transmembrane helix</keyword>
<dbReference type="NCBIfam" id="TIGR00254">
    <property type="entry name" value="GGDEF"/>
    <property type="match status" value="1"/>
</dbReference>
<evidence type="ECO:0000313" key="4">
    <source>
        <dbReference type="Proteomes" id="UP000295681"/>
    </source>
</evidence>
<dbReference type="InterPro" id="IPR043128">
    <property type="entry name" value="Rev_trsase/Diguanyl_cyclase"/>
</dbReference>
<proteinExistence type="predicted"/>
<reference evidence="3 4" key="1">
    <citation type="journal article" date="2019" name="Appl. Microbiol. Biotechnol.">
        <title>Uncovering carbohydrate metabolism through a genotype-phenotype association study of 56 lactic acid bacteria genomes.</title>
        <authorList>
            <person name="Buron-Moles G."/>
            <person name="Chailyan A."/>
            <person name="Dolejs I."/>
            <person name="Forster J."/>
            <person name="Miks M.H."/>
        </authorList>
    </citation>
    <scope>NUCLEOTIDE SEQUENCE [LARGE SCALE GENOMIC DNA]</scope>
    <source>
        <strain evidence="3 4">ATCC 700006</strain>
    </source>
</reference>
<feature type="transmembrane region" description="Helical" evidence="1">
    <location>
        <begin position="107"/>
        <end position="130"/>
    </location>
</feature>